<evidence type="ECO:0000313" key="1">
    <source>
        <dbReference type="EMBL" id="KAK3686303.1"/>
    </source>
</evidence>
<proteinExistence type="predicted"/>
<keyword evidence="2" id="KW-1185">Reference proteome</keyword>
<evidence type="ECO:0000313" key="2">
    <source>
        <dbReference type="Proteomes" id="UP001281147"/>
    </source>
</evidence>
<sequence>MVSDTKLYDRLGVSSTATAEEIKKAYRKQALKNHPDKNPAGAEKFKEASEAFEILSDPEKRRNYDNYGYDFITGKAGPAPSAEDMGGNPFAGGMPGGFGGMGGGMPGGGGTRTFHFSTGGGGGGGFGGFSDPKDIFAEFMRGGGAGMGGGGGDMDDDLFASLGGGGGRGFGGFGGGRPSAGGRSSSGFQRRREPEPETTVVEKPLPVTLEEIFNGAQKKLKVQRKTFDNQTGKQSVEDKILSVPIKKGLKAGSKIKYPDMGDQVEGGVQDLHFIVKEKAHPLFTRDGDDIRHTVDIDLKEALTGWKRTVQTIDGKQINVSSGGPTQPTWEERYPSLGMPKSKAPSQRGDFVVGMKIKFPTSLTADQKKRIKEILIEEGDYYEAHQQIRTIANRYVKSSDWSAALELLSTGASLLLRAGQGGSGGDLCNYIIEVYQKAELKQDTANKARLLGLLRAFPPNEPSKKKFVGGIVEWSAGSGDFPAGDPELHHVIGSLFAEEGEVYDAERHLTLGTSDSVQVFSDMEYEWYSSDEPSTAPHYAARAVFPYLLIGNTRAANKSLLLFTSKLSTSHPGLGVQSISSPSSDIRIYPSLPLLNFLGLLLLAIQRGSSDLFKQLKAHYATHLKEESWDEAMAQLGEMYFGIKIPSQSNPMFDMMSSMLMGGNNPFAAKKKDPRNIAAAATPPPPPSAPAVD</sequence>
<name>A0ACC3MCL4_9PEZI</name>
<dbReference type="Proteomes" id="UP001281147">
    <property type="component" value="Unassembled WGS sequence"/>
</dbReference>
<comment type="caution">
    <text evidence="1">The sequence shown here is derived from an EMBL/GenBank/DDBJ whole genome shotgun (WGS) entry which is preliminary data.</text>
</comment>
<organism evidence="1 2">
    <name type="scientific">Vermiconidia calcicola</name>
    <dbReference type="NCBI Taxonomy" id="1690605"/>
    <lineage>
        <taxon>Eukaryota</taxon>
        <taxon>Fungi</taxon>
        <taxon>Dikarya</taxon>
        <taxon>Ascomycota</taxon>
        <taxon>Pezizomycotina</taxon>
        <taxon>Dothideomycetes</taxon>
        <taxon>Dothideomycetidae</taxon>
        <taxon>Mycosphaerellales</taxon>
        <taxon>Extremaceae</taxon>
        <taxon>Vermiconidia</taxon>
    </lineage>
</organism>
<accession>A0ACC3MCL4</accession>
<reference evidence="1" key="1">
    <citation type="submission" date="2023-07" db="EMBL/GenBank/DDBJ databases">
        <title>Black Yeasts Isolated from many extreme environments.</title>
        <authorList>
            <person name="Coleine C."/>
            <person name="Stajich J.E."/>
            <person name="Selbmann L."/>
        </authorList>
    </citation>
    <scope>NUCLEOTIDE SEQUENCE</scope>
    <source>
        <strain evidence="1">CCFEE 5714</strain>
    </source>
</reference>
<dbReference type="EMBL" id="JAUTXU010000326">
    <property type="protein sequence ID" value="KAK3686303.1"/>
    <property type="molecule type" value="Genomic_DNA"/>
</dbReference>
<protein>
    <submittedName>
        <fullName evidence="1">Uncharacterized protein</fullName>
    </submittedName>
</protein>
<gene>
    <name evidence="1" type="ORF">LTR37_019941</name>
</gene>